<proteinExistence type="predicted"/>
<dbReference type="AlphaFoldDB" id="A0A6V7H6M1"/>
<keyword evidence="2" id="KW-1185">Reference proteome</keyword>
<name>A0A6V7H6M1_9HYME</name>
<evidence type="ECO:0000313" key="1">
    <source>
        <dbReference type="EMBL" id="CAD1475560.1"/>
    </source>
</evidence>
<reference evidence="1" key="1">
    <citation type="submission" date="2020-07" db="EMBL/GenBank/DDBJ databases">
        <authorList>
            <person name="Nazaruddin N."/>
        </authorList>
    </citation>
    <scope>NUCLEOTIDE SEQUENCE</scope>
</reference>
<comment type="caution">
    <text evidence="1">The sequence shown here is derived from an EMBL/GenBank/DDBJ whole genome shotgun (WGS) entry which is preliminary data.</text>
</comment>
<protein>
    <submittedName>
        <fullName evidence="1">Uncharacterized protein</fullName>
    </submittedName>
</protein>
<sequence length="80" mass="9081">MYLNEISTTTIHFDFRESNNASRHCFHYKFRNSEDASATTSRIASVCLDIILGTVGEIMCFGKVLPAVIPVSYRAQRNKH</sequence>
<gene>
    <name evidence="1" type="ORF">MHI_LOCUS581912</name>
</gene>
<evidence type="ECO:0000313" key="2">
    <source>
        <dbReference type="Proteomes" id="UP000752696"/>
    </source>
</evidence>
<dbReference type="Proteomes" id="UP000752696">
    <property type="component" value="Unassembled WGS sequence"/>
</dbReference>
<organism evidence="1 2">
    <name type="scientific">Heterotrigona itama</name>
    <dbReference type="NCBI Taxonomy" id="395501"/>
    <lineage>
        <taxon>Eukaryota</taxon>
        <taxon>Metazoa</taxon>
        <taxon>Ecdysozoa</taxon>
        <taxon>Arthropoda</taxon>
        <taxon>Hexapoda</taxon>
        <taxon>Insecta</taxon>
        <taxon>Pterygota</taxon>
        <taxon>Neoptera</taxon>
        <taxon>Endopterygota</taxon>
        <taxon>Hymenoptera</taxon>
        <taxon>Apocrita</taxon>
        <taxon>Aculeata</taxon>
        <taxon>Apoidea</taxon>
        <taxon>Anthophila</taxon>
        <taxon>Apidae</taxon>
        <taxon>Heterotrigona</taxon>
    </lineage>
</organism>
<dbReference type="EMBL" id="CAJDYZ010008593">
    <property type="protein sequence ID" value="CAD1475560.1"/>
    <property type="molecule type" value="Genomic_DNA"/>
</dbReference>
<feature type="non-terminal residue" evidence="1">
    <location>
        <position position="80"/>
    </location>
</feature>
<accession>A0A6V7H6M1</accession>